<feature type="domain" description="HTH araC/xylS-type" evidence="4">
    <location>
        <begin position="43"/>
        <end position="148"/>
    </location>
</feature>
<evidence type="ECO:0000313" key="5">
    <source>
        <dbReference type="EMBL" id="MRS60261.1"/>
    </source>
</evidence>
<name>A0A7K0EFB5_9BACT</name>
<gene>
    <name evidence="5" type="ORF">GJJ30_03075</name>
</gene>
<proteinExistence type="predicted"/>
<evidence type="ECO:0000259" key="4">
    <source>
        <dbReference type="PROSITE" id="PS01124"/>
    </source>
</evidence>
<dbReference type="OrthoDB" id="956952at2"/>
<accession>A0A7K0EFB5</accession>
<dbReference type="Gene3D" id="1.10.10.60">
    <property type="entry name" value="Homeodomain-like"/>
    <property type="match status" value="1"/>
</dbReference>
<dbReference type="GO" id="GO:0043565">
    <property type="term" value="F:sequence-specific DNA binding"/>
    <property type="evidence" value="ECO:0007669"/>
    <property type="project" value="InterPro"/>
</dbReference>
<keyword evidence="3" id="KW-0804">Transcription</keyword>
<dbReference type="PANTHER" id="PTHR43280:SF32">
    <property type="entry name" value="TRANSCRIPTIONAL REGULATORY PROTEIN"/>
    <property type="match status" value="1"/>
</dbReference>
<keyword evidence="6" id="KW-1185">Reference proteome</keyword>
<dbReference type="Pfam" id="PF12833">
    <property type="entry name" value="HTH_18"/>
    <property type="match status" value="1"/>
</dbReference>
<evidence type="ECO:0000256" key="2">
    <source>
        <dbReference type="ARBA" id="ARBA00023125"/>
    </source>
</evidence>
<dbReference type="PANTHER" id="PTHR43280">
    <property type="entry name" value="ARAC-FAMILY TRANSCRIPTIONAL REGULATOR"/>
    <property type="match status" value="1"/>
</dbReference>
<sequence length="150" mass="17337">MKGGYFEKPYACQLVLCAFKTRLLPKPIVMPSTPKKQPIQLYERYLQLIQTHLTELVKEKTDTMLDIQDFADQLCIHPIHLSTTIKEVTGLSACGVFQLEIVKVARQLLLEPDRKVKEVALILDFEPSQFTKWFKRISGTTPKAFQRERT</sequence>
<dbReference type="SMART" id="SM00342">
    <property type="entry name" value="HTH_ARAC"/>
    <property type="match status" value="1"/>
</dbReference>
<evidence type="ECO:0000256" key="3">
    <source>
        <dbReference type="ARBA" id="ARBA00023163"/>
    </source>
</evidence>
<dbReference type="AlphaFoldDB" id="A0A7K0EFB5"/>
<dbReference type="Proteomes" id="UP000441754">
    <property type="component" value="Unassembled WGS sequence"/>
</dbReference>
<keyword evidence="1" id="KW-0805">Transcription regulation</keyword>
<keyword evidence="2" id="KW-0238">DNA-binding</keyword>
<evidence type="ECO:0000256" key="1">
    <source>
        <dbReference type="ARBA" id="ARBA00023015"/>
    </source>
</evidence>
<dbReference type="EMBL" id="WJXZ01000001">
    <property type="protein sequence ID" value="MRS60261.1"/>
    <property type="molecule type" value="Genomic_DNA"/>
</dbReference>
<dbReference type="GO" id="GO:0003700">
    <property type="term" value="F:DNA-binding transcription factor activity"/>
    <property type="evidence" value="ECO:0007669"/>
    <property type="project" value="InterPro"/>
</dbReference>
<comment type="caution">
    <text evidence="5">The sequence shown here is derived from an EMBL/GenBank/DDBJ whole genome shotgun (WGS) entry which is preliminary data.</text>
</comment>
<reference evidence="5 6" key="1">
    <citation type="journal article" date="2018" name="Antonie Van Leeuwenhoek">
        <title>Larkinella terrae sp. nov., isolated from soil on Jeju Island, South Korea.</title>
        <authorList>
            <person name="Ten L.N."/>
            <person name="Jeon J."/>
            <person name="Park S.J."/>
            <person name="Park S."/>
            <person name="Lee S.Y."/>
            <person name="Kim M.K."/>
            <person name="Jung H.Y."/>
        </authorList>
    </citation>
    <scope>NUCLEOTIDE SEQUENCE [LARGE SCALE GENOMIC DNA]</scope>
    <source>
        <strain evidence="5 6">KCTC 52001</strain>
    </source>
</reference>
<organism evidence="5 6">
    <name type="scientific">Larkinella terrae</name>
    <dbReference type="NCBI Taxonomy" id="2025311"/>
    <lineage>
        <taxon>Bacteria</taxon>
        <taxon>Pseudomonadati</taxon>
        <taxon>Bacteroidota</taxon>
        <taxon>Cytophagia</taxon>
        <taxon>Cytophagales</taxon>
        <taxon>Spirosomataceae</taxon>
        <taxon>Larkinella</taxon>
    </lineage>
</organism>
<dbReference type="InterPro" id="IPR009057">
    <property type="entry name" value="Homeodomain-like_sf"/>
</dbReference>
<dbReference type="PROSITE" id="PS01124">
    <property type="entry name" value="HTH_ARAC_FAMILY_2"/>
    <property type="match status" value="1"/>
</dbReference>
<protein>
    <submittedName>
        <fullName evidence="5">Helix-turn-helix domain-containing protein</fullName>
    </submittedName>
</protein>
<dbReference type="InterPro" id="IPR018060">
    <property type="entry name" value="HTH_AraC"/>
</dbReference>
<dbReference type="SUPFAM" id="SSF46689">
    <property type="entry name" value="Homeodomain-like"/>
    <property type="match status" value="1"/>
</dbReference>
<evidence type="ECO:0000313" key="6">
    <source>
        <dbReference type="Proteomes" id="UP000441754"/>
    </source>
</evidence>